<name>A0ABU0E7V5_9FIRM</name>
<evidence type="ECO:0000256" key="2">
    <source>
        <dbReference type="ARBA" id="ARBA00022692"/>
    </source>
</evidence>
<evidence type="ECO:0000256" key="3">
    <source>
        <dbReference type="ARBA" id="ARBA00022989"/>
    </source>
</evidence>
<evidence type="ECO:0000256" key="1">
    <source>
        <dbReference type="ARBA" id="ARBA00022475"/>
    </source>
</evidence>
<comment type="catalytic activity">
    <reaction evidence="7">
        <text>a peptidoglycan chain = a peptidoglycan chain with N-acetyl-1,6-anhydromuramyl-[peptide] at the reducing end + a peptidoglycan chain with N-acetylglucosamine at the non-reducing end.</text>
        <dbReference type="EC" id="4.2.2.29"/>
    </reaction>
</comment>
<dbReference type="PANTHER" id="PTHR30518:SF2">
    <property type="entry name" value="ENDOLYTIC MUREIN TRANSGLYCOSYLASE"/>
    <property type="match status" value="1"/>
</dbReference>
<dbReference type="InterPro" id="IPR003770">
    <property type="entry name" value="MLTG-like"/>
</dbReference>
<dbReference type="HAMAP" id="MF_02065">
    <property type="entry name" value="MltG"/>
    <property type="match status" value="1"/>
</dbReference>
<dbReference type="Pfam" id="PF02618">
    <property type="entry name" value="YceG"/>
    <property type="match status" value="1"/>
</dbReference>
<evidence type="ECO:0000256" key="7">
    <source>
        <dbReference type="HAMAP-Rule" id="MF_02065"/>
    </source>
</evidence>
<evidence type="ECO:0000313" key="9">
    <source>
        <dbReference type="Proteomes" id="UP001230220"/>
    </source>
</evidence>
<evidence type="ECO:0000256" key="6">
    <source>
        <dbReference type="ARBA" id="ARBA00023316"/>
    </source>
</evidence>
<dbReference type="EMBL" id="JAUSUR010000008">
    <property type="protein sequence ID" value="MDQ0362988.1"/>
    <property type="molecule type" value="Genomic_DNA"/>
</dbReference>
<dbReference type="Gene3D" id="3.30.160.60">
    <property type="entry name" value="Classic Zinc Finger"/>
    <property type="match status" value="1"/>
</dbReference>
<protein>
    <recommendedName>
        <fullName evidence="7">Endolytic murein transglycosylase</fullName>
        <ecNumber evidence="7">4.2.2.29</ecNumber>
    </recommendedName>
    <alternativeName>
        <fullName evidence="7">Peptidoglycan lytic transglycosylase</fullName>
    </alternativeName>
    <alternativeName>
        <fullName evidence="7">Peptidoglycan polymerization terminase</fullName>
    </alternativeName>
</protein>
<dbReference type="Proteomes" id="UP001230220">
    <property type="component" value="Unassembled WGS sequence"/>
</dbReference>
<evidence type="ECO:0000256" key="4">
    <source>
        <dbReference type="ARBA" id="ARBA00023136"/>
    </source>
</evidence>
<accession>A0ABU0E7V5</accession>
<dbReference type="PANTHER" id="PTHR30518">
    <property type="entry name" value="ENDOLYTIC MUREIN TRANSGLYCOSYLASE"/>
    <property type="match status" value="1"/>
</dbReference>
<sequence>MKKSIFKDFKWTAKKVIALVAVVVVIFAVVAVTYYNNSLSAISSEDEPIYFEIKEGDGVSTIVENLAEQGIIKDASMAKLSARFDGIDEFSVGTYVVNKNWSTPKILKYISNPDNIKNDEVLITFQEGIWAKDIAKKIEENTNVTADELIALWNDEEFLRQCIDTYDFLDESILNSEYRIKLEGYLYPETYYFMKDTTPEEVTYTFLNHFAIEYEEIRDDVEASDMSLHEIITLASVVQYESSSKEDMEMVAGVFYNRLEKGQKLESSVTVCYSLYEFEDWLECEKSSDIDSPYNTYMYEGLPIGPILNPGKQAIEATLHPAEHDYYYFIADVQGDNTVYYAKTYEEHLKNVEKYLDY</sequence>
<organism evidence="8 9">
    <name type="scientific">Breznakia pachnodae</name>
    <dbReference type="NCBI Taxonomy" id="265178"/>
    <lineage>
        <taxon>Bacteria</taxon>
        <taxon>Bacillati</taxon>
        <taxon>Bacillota</taxon>
        <taxon>Erysipelotrichia</taxon>
        <taxon>Erysipelotrichales</taxon>
        <taxon>Erysipelotrichaceae</taxon>
        <taxon>Breznakia</taxon>
    </lineage>
</organism>
<comment type="function">
    <text evidence="7">Functions as a peptidoglycan terminase that cleaves nascent peptidoglycan strands endolytically to terminate their elongation.</text>
</comment>
<evidence type="ECO:0000256" key="5">
    <source>
        <dbReference type="ARBA" id="ARBA00023239"/>
    </source>
</evidence>
<evidence type="ECO:0000313" key="8">
    <source>
        <dbReference type="EMBL" id="MDQ0362988.1"/>
    </source>
</evidence>
<gene>
    <name evidence="7" type="primary">mltG</name>
    <name evidence="8" type="ORF">J2S15_003749</name>
</gene>
<keyword evidence="6 7" id="KW-0961">Cell wall biogenesis/degradation</keyword>
<dbReference type="EC" id="4.2.2.29" evidence="7"/>
<keyword evidence="1 7" id="KW-1003">Cell membrane</keyword>
<proteinExistence type="inferred from homology"/>
<dbReference type="NCBIfam" id="TIGR00247">
    <property type="entry name" value="endolytic transglycosylase MltG"/>
    <property type="match status" value="1"/>
</dbReference>
<reference evidence="8 9" key="1">
    <citation type="submission" date="2023-07" db="EMBL/GenBank/DDBJ databases">
        <title>Genomic Encyclopedia of Type Strains, Phase IV (KMG-IV): sequencing the most valuable type-strain genomes for metagenomic binning, comparative biology and taxonomic classification.</title>
        <authorList>
            <person name="Goeker M."/>
        </authorList>
    </citation>
    <scope>NUCLEOTIDE SEQUENCE [LARGE SCALE GENOMIC DNA]</scope>
    <source>
        <strain evidence="8 9">DSM 16784</strain>
    </source>
</reference>
<keyword evidence="4 7" id="KW-0472">Membrane</keyword>
<keyword evidence="9" id="KW-1185">Reference proteome</keyword>
<comment type="similarity">
    <text evidence="7">Belongs to the transglycosylase MltG family.</text>
</comment>
<keyword evidence="2 7" id="KW-0812">Transmembrane</keyword>
<comment type="caution">
    <text evidence="8">The sequence shown here is derived from an EMBL/GenBank/DDBJ whole genome shotgun (WGS) entry which is preliminary data.</text>
</comment>
<dbReference type="Gene3D" id="3.30.1490.480">
    <property type="entry name" value="Endolytic murein transglycosylase"/>
    <property type="match status" value="1"/>
</dbReference>
<feature type="site" description="Important for catalytic activity" evidence="7">
    <location>
        <position position="241"/>
    </location>
</feature>
<dbReference type="RefSeq" id="WP_307411364.1">
    <property type="nucleotide sequence ID" value="NZ_JAUSUR010000008.1"/>
</dbReference>
<keyword evidence="3 7" id="KW-1133">Transmembrane helix</keyword>
<keyword evidence="5 7" id="KW-0456">Lyase</keyword>